<evidence type="ECO:0000313" key="2">
    <source>
        <dbReference type="Proteomes" id="UP000651057"/>
    </source>
</evidence>
<reference evidence="1" key="1">
    <citation type="submission" date="2021-01" db="EMBL/GenBank/DDBJ databases">
        <authorList>
            <person name="Zhong Y.L."/>
        </authorList>
    </citation>
    <scope>NUCLEOTIDE SEQUENCE</scope>
    <source>
        <strain evidence="1">KCTC 23302</strain>
    </source>
</reference>
<accession>A0A936ZU24</accession>
<evidence type="ECO:0008006" key="3">
    <source>
        <dbReference type="Google" id="ProtNLM"/>
    </source>
</evidence>
<protein>
    <recommendedName>
        <fullName evidence="3">DUF4177 domain-containing protein</fullName>
    </recommendedName>
</protein>
<gene>
    <name evidence="1" type="ORF">JJQ60_14345</name>
</gene>
<keyword evidence="2" id="KW-1185">Reference proteome</keyword>
<dbReference type="RefSeq" id="WP_201921470.1">
    <property type="nucleotide sequence ID" value="NZ_BAABAX010000031.1"/>
</dbReference>
<sequence length="55" mass="6389">MGKQFKVLKISSNWSLEKLRQKLEDTLNTHSKQGWDVVNISFLDNTYTAFVTISK</sequence>
<comment type="caution">
    <text evidence="1">The sequence shown here is derived from an EMBL/GenBank/DDBJ whole genome shotgun (WGS) entry which is preliminary data.</text>
</comment>
<dbReference type="Proteomes" id="UP000651057">
    <property type="component" value="Unassembled WGS sequence"/>
</dbReference>
<dbReference type="AlphaFoldDB" id="A0A936ZU24"/>
<dbReference type="EMBL" id="JAERQJ010000005">
    <property type="protein sequence ID" value="MBL0684708.1"/>
    <property type="molecule type" value="Genomic_DNA"/>
</dbReference>
<proteinExistence type="predicted"/>
<name>A0A936ZU24_9FLAO</name>
<organism evidence="1 2">
    <name type="scientific">Aquimarina mytili</name>
    <dbReference type="NCBI Taxonomy" id="874423"/>
    <lineage>
        <taxon>Bacteria</taxon>
        <taxon>Pseudomonadati</taxon>
        <taxon>Bacteroidota</taxon>
        <taxon>Flavobacteriia</taxon>
        <taxon>Flavobacteriales</taxon>
        <taxon>Flavobacteriaceae</taxon>
        <taxon>Aquimarina</taxon>
    </lineage>
</organism>
<evidence type="ECO:0000313" key="1">
    <source>
        <dbReference type="EMBL" id="MBL0684708.1"/>
    </source>
</evidence>